<accession>A0A2U1CIY4</accession>
<organism evidence="2 3">
    <name type="scientific">Pusillimonas noertemannii</name>
    <dbReference type="NCBI Taxonomy" id="305977"/>
    <lineage>
        <taxon>Bacteria</taxon>
        <taxon>Pseudomonadati</taxon>
        <taxon>Pseudomonadota</taxon>
        <taxon>Betaproteobacteria</taxon>
        <taxon>Burkholderiales</taxon>
        <taxon>Alcaligenaceae</taxon>
        <taxon>Pusillimonas</taxon>
    </lineage>
</organism>
<dbReference type="InterPro" id="IPR010982">
    <property type="entry name" value="Lambda_DNA-bd_dom_sf"/>
</dbReference>
<reference evidence="2 3" key="1">
    <citation type="submission" date="2018-04" db="EMBL/GenBank/DDBJ databases">
        <title>Genomic Encyclopedia of Type Strains, Phase IV (KMG-IV): sequencing the most valuable type-strain genomes for metagenomic binning, comparative biology and taxonomic classification.</title>
        <authorList>
            <person name="Goeker M."/>
        </authorList>
    </citation>
    <scope>NUCLEOTIDE SEQUENCE [LARGE SCALE GENOMIC DNA]</scope>
    <source>
        <strain evidence="2 3">DSM 10065</strain>
    </source>
</reference>
<evidence type="ECO:0000313" key="3">
    <source>
        <dbReference type="Proteomes" id="UP000246145"/>
    </source>
</evidence>
<dbReference type="Proteomes" id="UP000246145">
    <property type="component" value="Unassembled WGS sequence"/>
</dbReference>
<evidence type="ECO:0000259" key="1">
    <source>
        <dbReference type="Pfam" id="PF15919"/>
    </source>
</evidence>
<dbReference type="GO" id="GO:0003677">
    <property type="term" value="F:DNA binding"/>
    <property type="evidence" value="ECO:0007669"/>
    <property type="project" value="InterPro"/>
</dbReference>
<protein>
    <submittedName>
        <fullName evidence="2">Antitoxin HicB</fullName>
    </submittedName>
</protein>
<dbReference type="SUPFAM" id="SSF143100">
    <property type="entry name" value="TTHA1013/TTHA0281-like"/>
    <property type="match status" value="1"/>
</dbReference>
<dbReference type="SUPFAM" id="SSF47413">
    <property type="entry name" value="lambda repressor-like DNA-binding domains"/>
    <property type="match status" value="1"/>
</dbReference>
<dbReference type="PANTHER" id="PTHR34504">
    <property type="entry name" value="ANTITOXIN HICB"/>
    <property type="match status" value="1"/>
</dbReference>
<dbReference type="InterPro" id="IPR051404">
    <property type="entry name" value="TA_system_antitoxin"/>
</dbReference>
<gene>
    <name evidence="2" type="ORF">C7440_3115</name>
</gene>
<dbReference type="Gene3D" id="1.10.260.40">
    <property type="entry name" value="lambda repressor-like DNA-binding domains"/>
    <property type="match status" value="1"/>
</dbReference>
<dbReference type="InterPro" id="IPR035069">
    <property type="entry name" value="TTHA1013/TTHA0281-like"/>
</dbReference>
<dbReference type="PANTHER" id="PTHR34504:SF4">
    <property type="entry name" value="ANTITOXIN HICB"/>
    <property type="match status" value="1"/>
</dbReference>
<feature type="domain" description="HicB-like antitoxin of toxin-antitoxin system" evidence="1">
    <location>
        <begin position="5"/>
        <end position="63"/>
    </location>
</feature>
<dbReference type="Gene3D" id="3.30.160.250">
    <property type="match status" value="1"/>
</dbReference>
<dbReference type="RefSeq" id="WP_116519173.1">
    <property type="nucleotide sequence ID" value="NZ_JACCEX010000005.1"/>
</dbReference>
<dbReference type="AlphaFoldDB" id="A0A2U1CIY4"/>
<dbReference type="OrthoDB" id="5772151at2"/>
<comment type="caution">
    <text evidence="2">The sequence shown here is derived from an EMBL/GenBank/DDBJ whole genome shotgun (WGS) entry which is preliminary data.</text>
</comment>
<proteinExistence type="predicted"/>
<evidence type="ECO:0000313" key="2">
    <source>
        <dbReference type="EMBL" id="PVY60953.1"/>
    </source>
</evidence>
<dbReference type="Pfam" id="PF15919">
    <property type="entry name" value="HicB_lk_antitox"/>
    <property type="match status" value="1"/>
</dbReference>
<dbReference type="InterPro" id="IPR031807">
    <property type="entry name" value="HicB-like"/>
</dbReference>
<sequence>MDTRYPALITKALEGGFCVRFVDLDEAFTEGDSMEEALFNAAEVLTLTLEGRLSEGIEVPPPSRSVRGARYIAPDAKTQGVLLLRAARGERSLAELARALETSWPQAKRLEDPHHWPSLKTLDRAVRVLGKRLVLSVE</sequence>
<dbReference type="EMBL" id="QEKO01000005">
    <property type="protein sequence ID" value="PVY60953.1"/>
    <property type="molecule type" value="Genomic_DNA"/>
</dbReference>
<name>A0A2U1CIY4_9BURK</name>
<keyword evidence="3" id="KW-1185">Reference proteome</keyword>